<gene>
    <name evidence="1" type="ORF">CPELLU_LOCUS13386</name>
</gene>
<organism evidence="1 2">
    <name type="scientific">Cetraspora pellucida</name>
    <dbReference type="NCBI Taxonomy" id="1433469"/>
    <lineage>
        <taxon>Eukaryota</taxon>
        <taxon>Fungi</taxon>
        <taxon>Fungi incertae sedis</taxon>
        <taxon>Mucoromycota</taxon>
        <taxon>Glomeromycotina</taxon>
        <taxon>Glomeromycetes</taxon>
        <taxon>Diversisporales</taxon>
        <taxon>Gigasporaceae</taxon>
        <taxon>Cetraspora</taxon>
    </lineage>
</organism>
<dbReference type="EMBL" id="CAJVQA010014150">
    <property type="protein sequence ID" value="CAG8729295.1"/>
    <property type="molecule type" value="Genomic_DNA"/>
</dbReference>
<reference evidence="1" key="1">
    <citation type="submission" date="2021-06" db="EMBL/GenBank/DDBJ databases">
        <authorList>
            <person name="Kallberg Y."/>
            <person name="Tangrot J."/>
            <person name="Rosling A."/>
        </authorList>
    </citation>
    <scope>NUCLEOTIDE SEQUENCE</scope>
    <source>
        <strain evidence="1">FL966</strain>
    </source>
</reference>
<proteinExistence type="predicted"/>
<comment type="caution">
    <text evidence="1">The sequence shown here is derived from an EMBL/GenBank/DDBJ whole genome shotgun (WGS) entry which is preliminary data.</text>
</comment>
<protein>
    <submittedName>
        <fullName evidence="1">4066_t:CDS:1</fullName>
    </submittedName>
</protein>
<accession>A0A9N9IC20</accession>
<dbReference type="AlphaFoldDB" id="A0A9N9IC20"/>
<keyword evidence="2" id="KW-1185">Reference proteome</keyword>
<sequence>MKESTTLAKCKTLVQTKLNFSVALNSSFTKKKSQDNSFFTNTNISTKQVRKSNFKNKTPGNQKILTLQEFLKGSKLEKIDNWHVYCHYCNTGQSIKLHQINDSYRLWQYLKTNMHKENIEHEKANPSKNTCTIWNIKDNYKILCNDDLFDKNVKAYRYIQSKQYERYTTSKYCSKCSILSQLESVQKRNQCYQELIAQIDCLFILKEEQKILASFILKFGITWTQYDINKLYKLVISSLKNHLGNTKSTELQQLHKYVEKEIKDYIYYITINKYSAFGHIIETVEAHRLEN</sequence>
<evidence type="ECO:0000313" key="2">
    <source>
        <dbReference type="Proteomes" id="UP000789759"/>
    </source>
</evidence>
<dbReference type="Proteomes" id="UP000789759">
    <property type="component" value="Unassembled WGS sequence"/>
</dbReference>
<name>A0A9N9IC20_9GLOM</name>
<dbReference type="OrthoDB" id="2445519at2759"/>
<evidence type="ECO:0000313" key="1">
    <source>
        <dbReference type="EMBL" id="CAG8729295.1"/>
    </source>
</evidence>